<proteinExistence type="predicted"/>
<dbReference type="Pfam" id="PF13692">
    <property type="entry name" value="Glyco_trans_1_4"/>
    <property type="match status" value="1"/>
</dbReference>
<evidence type="ECO:0000256" key="2">
    <source>
        <dbReference type="ARBA" id="ARBA00004922"/>
    </source>
</evidence>
<evidence type="ECO:0000256" key="10">
    <source>
        <dbReference type="ARBA" id="ARBA00023136"/>
    </source>
</evidence>
<dbReference type="Proteomes" id="UP001140217">
    <property type="component" value="Unassembled WGS sequence"/>
</dbReference>
<reference evidence="13" key="1">
    <citation type="submission" date="2022-07" db="EMBL/GenBank/DDBJ databases">
        <title>Phylogenomic reconstructions and comparative analyses of Kickxellomycotina fungi.</title>
        <authorList>
            <person name="Reynolds N.K."/>
            <person name="Stajich J.E."/>
            <person name="Barry K."/>
            <person name="Grigoriev I.V."/>
            <person name="Crous P."/>
            <person name="Smith M.E."/>
        </authorList>
    </citation>
    <scope>NUCLEOTIDE SEQUENCE</scope>
    <source>
        <strain evidence="13">NBRC 105414</strain>
    </source>
</reference>
<gene>
    <name evidence="13" type="primary">ALG1</name>
    <name evidence="13" type="ORF">H4R18_002864</name>
</gene>
<dbReference type="InterPro" id="IPR028098">
    <property type="entry name" value="Glyco_trans_4-like_N"/>
</dbReference>
<evidence type="ECO:0000256" key="6">
    <source>
        <dbReference type="ARBA" id="ARBA00022679"/>
    </source>
</evidence>
<evidence type="ECO:0000256" key="8">
    <source>
        <dbReference type="ARBA" id="ARBA00022824"/>
    </source>
</evidence>
<protein>
    <recommendedName>
        <fullName evidence="4">Chitobiosyldiphosphodolichol beta-mannosyltransferase</fullName>
        <ecNumber evidence="3">2.4.1.142</ecNumber>
    </recommendedName>
</protein>
<dbReference type="EMBL" id="JANBUL010000104">
    <property type="protein sequence ID" value="KAJ2781443.1"/>
    <property type="molecule type" value="Genomic_DNA"/>
</dbReference>
<keyword evidence="10" id="KW-0472">Membrane</keyword>
<evidence type="ECO:0000256" key="1">
    <source>
        <dbReference type="ARBA" id="ARBA00004389"/>
    </source>
</evidence>
<dbReference type="InterPro" id="IPR026051">
    <property type="entry name" value="ALG1-like"/>
</dbReference>
<keyword evidence="8" id="KW-0256">Endoplasmic reticulum</keyword>
<dbReference type="PANTHER" id="PTHR13036">
    <property type="entry name" value="BETA1,4 MANNOSYLTRANSFERASE"/>
    <property type="match status" value="1"/>
</dbReference>
<dbReference type="PANTHER" id="PTHR13036:SF0">
    <property type="entry name" value="CHITOBIOSYLDIPHOSPHODOLICHOL BETA-MANNOSYLTRANSFERASE"/>
    <property type="match status" value="1"/>
</dbReference>
<comment type="pathway">
    <text evidence="2">Protein modification; protein glycosylation.</text>
</comment>
<keyword evidence="5 13" id="KW-0328">Glycosyltransferase</keyword>
<comment type="subcellular location">
    <subcellularLocation>
        <location evidence="1">Endoplasmic reticulum membrane</location>
        <topology evidence="1">Single-pass membrane protein</topology>
    </subcellularLocation>
</comment>
<dbReference type="AlphaFoldDB" id="A0A9W8H8J3"/>
<dbReference type="SUPFAM" id="SSF53756">
    <property type="entry name" value="UDP-Glycosyltransferase/glycogen phosphorylase"/>
    <property type="match status" value="1"/>
</dbReference>
<keyword evidence="14" id="KW-1185">Reference proteome</keyword>
<evidence type="ECO:0000313" key="13">
    <source>
        <dbReference type="EMBL" id="KAJ2781443.1"/>
    </source>
</evidence>
<dbReference type="GO" id="GO:0004578">
    <property type="term" value="F:chitobiosyldiphosphodolichol beta-mannosyltransferase activity"/>
    <property type="evidence" value="ECO:0007669"/>
    <property type="project" value="UniProtKB-EC"/>
</dbReference>
<dbReference type="GO" id="GO:0005789">
    <property type="term" value="C:endoplasmic reticulum membrane"/>
    <property type="evidence" value="ECO:0007669"/>
    <property type="project" value="UniProtKB-SubCell"/>
</dbReference>
<dbReference type="OrthoDB" id="614844at2759"/>
<evidence type="ECO:0000256" key="7">
    <source>
        <dbReference type="ARBA" id="ARBA00022692"/>
    </source>
</evidence>
<sequence length="464" mass="49777">MGRRRQGGSGGAGGRRVAVVVLGDIGRSPRMQYHALALARRGHWVDLVGYGESRPMEAVLQEERIALRHMRVPGLLAAAPRALFGVAGPLKAAWQALALLWLLLASIPRPDVILVQNPPAIPTLPVARVCAWLTGSRLIVDWHNYGYTVLGLRLGAEHPAVALAQRIERLFGRHAYAHLCVTGAMASDLRDRWQVSGRLVVLRDRPPRHFRRLDADETHALWSRLLRDPQLARLKQAVAGWRAGGSLGPLDSLLTTRTGAGGPAALRADRPMLVVSSTSWTADEDFSILLRALALYDARAVAVAGAGAALLPPLAVLITGKGPLRAHYEAEIGRLGLRRVCVATAWLSAEDYPLCLGTADLGVSLHTSTSGLDLPMKVVDMLGCGAPVCAYRFPCIGELVTPANGLVFADAEELARQMQDLAASQRGAGGGGLYARLFRGAAAFRAVDWDAGYAPVLRLVEQQP</sequence>
<evidence type="ECO:0000313" key="14">
    <source>
        <dbReference type="Proteomes" id="UP001140217"/>
    </source>
</evidence>
<comment type="function">
    <text evidence="11">Participates in the formation of the lipid-linked precursor oligosaccharide for N-glycosylation. Involved in assembling the dolichol-pyrophosphate-GlcNAc(2)-Man(5) intermediate on the cytoplasmic surface of the ER.</text>
</comment>
<keyword evidence="9" id="KW-1133">Transmembrane helix</keyword>
<evidence type="ECO:0000256" key="5">
    <source>
        <dbReference type="ARBA" id="ARBA00022676"/>
    </source>
</evidence>
<feature type="domain" description="Glycosyltransferase subfamily 4-like N-terminal" evidence="12">
    <location>
        <begin position="34"/>
        <end position="201"/>
    </location>
</feature>
<dbReference type="Pfam" id="PF13439">
    <property type="entry name" value="Glyco_transf_4"/>
    <property type="match status" value="1"/>
</dbReference>
<evidence type="ECO:0000256" key="9">
    <source>
        <dbReference type="ARBA" id="ARBA00022989"/>
    </source>
</evidence>
<evidence type="ECO:0000256" key="3">
    <source>
        <dbReference type="ARBA" id="ARBA00012611"/>
    </source>
</evidence>
<evidence type="ECO:0000259" key="12">
    <source>
        <dbReference type="Pfam" id="PF13439"/>
    </source>
</evidence>
<evidence type="ECO:0000256" key="4">
    <source>
        <dbReference type="ARBA" id="ARBA00015841"/>
    </source>
</evidence>
<organism evidence="13 14">
    <name type="scientific">Coemansia javaensis</name>
    <dbReference type="NCBI Taxonomy" id="2761396"/>
    <lineage>
        <taxon>Eukaryota</taxon>
        <taxon>Fungi</taxon>
        <taxon>Fungi incertae sedis</taxon>
        <taxon>Zoopagomycota</taxon>
        <taxon>Kickxellomycotina</taxon>
        <taxon>Kickxellomycetes</taxon>
        <taxon>Kickxellales</taxon>
        <taxon>Kickxellaceae</taxon>
        <taxon>Coemansia</taxon>
    </lineage>
</organism>
<keyword evidence="6 13" id="KW-0808">Transferase</keyword>
<accession>A0A9W8H8J3</accession>
<dbReference type="EC" id="2.4.1.142" evidence="3"/>
<evidence type="ECO:0000256" key="11">
    <source>
        <dbReference type="ARBA" id="ARBA00024899"/>
    </source>
</evidence>
<dbReference type="Gene3D" id="3.40.50.2000">
    <property type="entry name" value="Glycogen Phosphorylase B"/>
    <property type="match status" value="2"/>
</dbReference>
<name>A0A9W8H8J3_9FUNG</name>
<comment type="caution">
    <text evidence="13">The sequence shown here is derived from an EMBL/GenBank/DDBJ whole genome shotgun (WGS) entry which is preliminary data.</text>
</comment>
<keyword evidence="7" id="KW-0812">Transmembrane</keyword>